<sequence>MKNQSKLRFLTLAGIFALISLSLSSCFYSGYSYYRPRYYSRPYYSYRSYPPPPPRRYYYDNHRNYRYDNRNRGYRNDRDSRGHGRRY</sequence>
<keyword evidence="3" id="KW-1185">Reference proteome</keyword>
<dbReference type="Proteomes" id="UP000002875">
    <property type="component" value="Chromosome"/>
</dbReference>
<reference evidence="2 3" key="1">
    <citation type="submission" date="2011-07" db="EMBL/GenBank/DDBJ databases">
        <title>The complete genome of chromosome of Emticicia oligotrophica DSM 17448.</title>
        <authorList>
            <consortium name="US DOE Joint Genome Institute (JGI-PGF)"/>
            <person name="Lucas S."/>
            <person name="Han J."/>
            <person name="Lapidus A."/>
            <person name="Bruce D."/>
            <person name="Goodwin L."/>
            <person name="Pitluck S."/>
            <person name="Peters L."/>
            <person name="Kyrpides N."/>
            <person name="Mavromatis K."/>
            <person name="Ivanova N."/>
            <person name="Ovchinnikova G."/>
            <person name="Teshima H."/>
            <person name="Detter J.C."/>
            <person name="Tapia R."/>
            <person name="Han C."/>
            <person name="Land M."/>
            <person name="Hauser L."/>
            <person name="Markowitz V."/>
            <person name="Cheng J.-F."/>
            <person name="Hugenholtz P."/>
            <person name="Woyke T."/>
            <person name="Wu D."/>
            <person name="Tindall B."/>
            <person name="Pomrenke H."/>
            <person name="Brambilla E."/>
            <person name="Klenk H.-P."/>
            <person name="Eisen J.A."/>
        </authorList>
    </citation>
    <scope>NUCLEOTIDE SEQUENCE [LARGE SCALE GENOMIC DNA]</scope>
    <source>
        <strain evidence="2 3">DSM 17448</strain>
    </source>
</reference>
<feature type="region of interest" description="Disordered" evidence="1">
    <location>
        <begin position="42"/>
        <end position="87"/>
    </location>
</feature>
<dbReference type="EMBL" id="CP002961">
    <property type="protein sequence ID" value="AFK01621.1"/>
    <property type="molecule type" value="Genomic_DNA"/>
</dbReference>
<evidence type="ECO:0008006" key="4">
    <source>
        <dbReference type="Google" id="ProtNLM"/>
    </source>
</evidence>
<dbReference type="PROSITE" id="PS51257">
    <property type="entry name" value="PROKAR_LIPOPROTEIN"/>
    <property type="match status" value="1"/>
</dbReference>
<feature type="compositionally biased region" description="Basic and acidic residues" evidence="1">
    <location>
        <begin position="57"/>
        <end position="87"/>
    </location>
</feature>
<gene>
    <name evidence="2" type="ordered locus">Emtol_0467</name>
</gene>
<evidence type="ECO:0000313" key="3">
    <source>
        <dbReference type="Proteomes" id="UP000002875"/>
    </source>
</evidence>
<protein>
    <recommendedName>
        <fullName evidence="4">Lipoprotein</fullName>
    </recommendedName>
</protein>
<organism evidence="2 3">
    <name type="scientific">Emticicia oligotrophica (strain DSM 17448 / CIP 109782 / MTCC 6937 / GPTSA100-15)</name>
    <dbReference type="NCBI Taxonomy" id="929562"/>
    <lineage>
        <taxon>Bacteria</taxon>
        <taxon>Pseudomonadati</taxon>
        <taxon>Bacteroidota</taxon>
        <taxon>Cytophagia</taxon>
        <taxon>Cytophagales</taxon>
        <taxon>Leadbetterellaceae</taxon>
        <taxon>Emticicia</taxon>
    </lineage>
</organism>
<evidence type="ECO:0000256" key="1">
    <source>
        <dbReference type="SAM" id="MobiDB-lite"/>
    </source>
</evidence>
<accession>A0ABN4ADL6</accession>
<name>A0ABN4ADL6_EMTOG</name>
<proteinExistence type="predicted"/>
<evidence type="ECO:0000313" key="2">
    <source>
        <dbReference type="EMBL" id="AFK01621.1"/>
    </source>
</evidence>
<dbReference type="RefSeq" id="WP_015027324.1">
    <property type="nucleotide sequence ID" value="NC_018748.1"/>
</dbReference>